<dbReference type="RefSeq" id="WP_328278537.1">
    <property type="nucleotide sequence ID" value="NZ_JARTLD010000032.1"/>
</dbReference>
<dbReference type="Pfam" id="PF13188">
    <property type="entry name" value="PAS_8"/>
    <property type="match status" value="1"/>
</dbReference>
<dbReference type="Pfam" id="PF00990">
    <property type="entry name" value="GGDEF"/>
    <property type="match status" value="1"/>
</dbReference>
<comment type="caution">
    <text evidence="4">The sequence shown here is derived from an EMBL/GenBank/DDBJ whole genome shotgun (WGS) entry which is preliminary data.</text>
</comment>
<dbReference type="InterPro" id="IPR000014">
    <property type="entry name" value="PAS"/>
</dbReference>
<sequence length="488" mass="56009">MATDVLLRNKRRTEHILLSLICLCYLLLFAEEYVRNQIPLEYSPRLSSVWLSSVGIVIPGICFHFLVKFTRLDAKMPRMIYPYVFYLPLLFVVMNLATGADMISAQQFTQIGMWKLPVYNAGYYIAMTASVALDLLIMLLLIFAKTKADTSEQQSIYNLLIIGIIAAVVWHTLFGYINYGDSLPPYPYLYSGIIWCYFLRHTMRKHDFLNLFDKRYEKLFHMNPDPIVLADLNGKVKDANPGAIELLGTGSIRSVSFFDLFDPGVKAQIQAKQEIHHYETEINLQNQRFILLVDADYVWVDNEQHVLLILRDITVQTQYQEEIRFLAFHDPLTRLPNRRYFHEKLDEALQEAERCQETLALFLIDLDNIKWLNDHLGHLAGDEALQEAARIIKEAASPDGMAARMGGDEFVMYLPHSPSEAEILHLLDQMQLSLSRYMLKFGANPVGMSIGVSRYPIDGQDGQALINIADHAMYVMKRSRRGKDVVLS</sequence>
<evidence type="ECO:0000313" key="5">
    <source>
        <dbReference type="Proteomes" id="UP001343257"/>
    </source>
</evidence>
<dbReference type="NCBIfam" id="TIGR00254">
    <property type="entry name" value="GGDEF"/>
    <property type="match status" value="1"/>
</dbReference>
<dbReference type="InterPro" id="IPR035965">
    <property type="entry name" value="PAS-like_dom_sf"/>
</dbReference>
<dbReference type="Gene3D" id="3.30.450.20">
    <property type="entry name" value="PAS domain"/>
    <property type="match status" value="1"/>
</dbReference>
<proteinExistence type="predicted"/>
<dbReference type="EC" id="2.7.7.65" evidence="4"/>
<dbReference type="EMBL" id="JARTLD010000032">
    <property type="protein sequence ID" value="MED5018311.1"/>
    <property type="molecule type" value="Genomic_DNA"/>
</dbReference>
<dbReference type="PANTHER" id="PTHR44757:SF2">
    <property type="entry name" value="BIOFILM ARCHITECTURE MAINTENANCE PROTEIN MBAA"/>
    <property type="match status" value="1"/>
</dbReference>
<keyword evidence="4" id="KW-0548">Nucleotidyltransferase</keyword>
<feature type="domain" description="PAS" evidence="2">
    <location>
        <begin position="212"/>
        <end position="248"/>
    </location>
</feature>
<dbReference type="SUPFAM" id="SSF55785">
    <property type="entry name" value="PYP-like sensor domain (PAS domain)"/>
    <property type="match status" value="1"/>
</dbReference>
<feature type="transmembrane region" description="Helical" evidence="1">
    <location>
        <begin position="156"/>
        <end position="177"/>
    </location>
</feature>
<keyword evidence="4" id="KW-0808">Transferase</keyword>
<dbReference type="GO" id="GO:0052621">
    <property type="term" value="F:diguanylate cyclase activity"/>
    <property type="evidence" value="ECO:0007669"/>
    <property type="project" value="UniProtKB-EC"/>
</dbReference>
<dbReference type="PANTHER" id="PTHR44757">
    <property type="entry name" value="DIGUANYLATE CYCLASE DGCP"/>
    <property type="match status" value="1"/>
</dbReference>
<feature type="transmembrane region" description="Helical" evidence="1">
    <location>
        <begin position="123"/>
        <end position="144"/>
    </location>
</feature>
<dbReference type="Gene3D" id="3.30.70.270">
    <property type="match status" value="1"/>
</dbReference>
<gene>
    <name evidence="4" type="ORF">P9847_13450</name>
</gene>
<keyword evidence="1" id="KW-0812">Transmembrane</keyword>
<protein>
    <submittedName>
        <fullName evidence="4">Sensor domain-containing diguanylate cyclase</fullName>
        <ecNumber evidence="4">2.7.7.65</ecNumber>
    </submittedName>
</protein>
<accession>A0ABU6PVW5</accession>
<dbReference type="SUPFAM" id="SSF55073">
    <property type="entry name" value="Nucleotide cyclase"/>
    <property type="match status" value="1"/>
</dbReference>
<organism evidence="4 5">
    <name type="scientific">Paenibacillus chibensis</name>
    <dbReference type="NCBI Taxonomy" id="59846"/>
    <lineage>
        <taxon>Bacteria</taxon>
        <taxon>Bacillati</taxon>
        <taxon>Bacillota</taxon>
        <taxon>Bacilli</taxon>
        <taxon>Bacillales</taxon>
        <taxon>Paenibacillaceae</taxon>
        <taxon>Paenibacillus</taxon>
    </lineage>
</organism>
<keyword evidence="1" id="KW-1133">Transmembrane helix</keyword>
<dbReference type="SMART" id="SM00267">
    <property type="entry name" value="GGDEF"/>
    <property type="match status" value="1"/>
</dbReference>
<keyword evidence="1" id="KW-0472">Membrane</keyword>
<name>A0ABU6PVW5_9BACL</name>
<dbReference type="PROSITE" id="PS50887">
    <property type="entry name" value="GGDEF"/>
    <property type="match status" value="1"/>
</dbReference>
<feature type="transmembrane region" description="Helical" evidence="1">
    <location>
        <begin position="183"/>
        <end position="199"/>
    </location>
</feature>
<keyword evidence="5" id="KW-1185">Reference proteome</keyword>
<dbReference type="PROSITE" id="PS50112">
    <property type="entry name" value="PAS"/>
    <property type="match status" value="1"/>
</dbReference>
<feature type="transmembrane region" description="Helical" evidence="1">
    <location>
        <begin position="46"/>
        <end position="67"/>
    </location>
</feature>
<evidence type="ECO:0000313" key="4">
    <source>
        <dbReference type="EMBL" id="MED5018311.1"/>
    </source>
</evidence>
<feature type="transmembrane region" description="Helical" evidence="1">
    <location>
        <begin position="79"/>
        <end position="103"/>
    </location>
</feature>
<dbReference type="InterPro" id="IPR029787">
    <property type="entry name" value="Nucleotide_cyclase"/>
</dbReference>
<reference evidence="4 5" key="1">
    <citation type="submission" date="2023-03" db="EMBL/GenBank/DDBJ databases">
        <title>Bacillus Genome Sequencing.</title>
        <authorList>
            <person name="Dunlap C."/>
        </authorList>
    </citation>
    <scope>NUCLEOTIDE SEQUENCE [LARGE SCALE GENOMIC DNA]</scope>
    <source>
        <strain evidence="4 5">NRS-52</strain>
    </source>
</reference>
<dbReference type="CDD" id="cd01949">
    <property type="entry name" value="GGDEF"/>
    <property type="match status" value="1"/>
</dbReference>
<feature type="domain" description="GGDEF" evidence="3">
    <location>
        <begin position="357"/>
        <end position="488"/>
    </location>
</feature>
<dbReference type="InterPro" id="IPR043128">
    <property type="entry name" value="Rev_trsase/Diguanyl_cyclase"/>
</dbReference>
<evidence type="ECO:0000256" key="1">
    <source>
        <dbReference type="SAM" id="Phobius"/>
    </source>
</evidence>
<evidence type="ECO:0000259" key="2">
    <source>
        <dbReference type="PROSITE" id="PS50112"/>
    </source>
</evidence>
<dbReference type="InterPro" id="IPR052155">
    <property type="entry name" value="Biofilm_reg_signaling"/>
</dbReference>
<dbReference type="NCBIfam" id="TIGR00229">
    <property type="entry name" value="sensory_box"/>
    <property type="match status" value="1"/>
</dbReference>
<dbReference type="Proteomes" id="UP001343257">
    <property type="component" value="Unassembled WGS sequence"/>
</dbReference>
<dbReference type="InterPro" id="IPR000160">
    <property type="entry name" value="GGDEF_dom"/>
</dbReference>
<evidence type="ECO:0000259" key="3">
    <source>
        <dbReference type="PROSITE" id="PS50887"/>
    </source>
</evidence>